<organism evidence="5 6">
    <name type="scientific">Amycolatopsis pithecellobii</name>
    <dbReference type="NCBI Taxonomy" id="664692"/>
    <lineage>
        <taxon>Bacteria</taxon>
        <taxon>Bacillati</taxon>
        <taxon>Actinomycetota</taxon>
        <taxon>Actinomycetes</taxon>
        <taxon>Pseudonocardiales</taxon>
        <taxon>Pseudonocardiaceae</taxon>
        <taxon>Amycolatopsis</taxon>
    </lineage>
</organism>
<dbReference type="InterPro" id="IPR036188">
    <property type="entry name" value="FAD/NAD-bd_sf"/>
</dbReference>
<dbReference type="PRINTS" id="PR00368">
    <property type="entry name" value="FADPNR"/>
</dbReference>
<evidence type="ECO:0000259" key="4">
    <source>
        <dbReference type="Pfam" id="PF07992"/>
    </source>
</evidence>
<dbReference type="SUPFAM" id="SSF51905">
    <property type="entry name" value="FAD/NAD(P)-binding domain"/>
    <property type="match status" value="1"/>
</dbReference>
<dbReference type="InterPro" id="IPR050097">
    <property type="entry name" value="Ferredoxin-NADP_redctase_2"/>
</dbReference>
<dbReference type="Gene3D" id="3.50.50.60">
    <property type="entry name" value="FAD/NAD(P)-binding domain"/>
    <property type="match status" value="2"/>
</dbReference>
<feature type="domain" description="FAD/NAD(P)-binding" evidence="4">
    <location>
        <begin position="5"/>
        <end position="292"/>
    </location>
</feature>
<keyword evidence="2" id="KW-0560">Oxidoreductase</keyword>
<dbReference type="InterPro" id="IPR023753">
    <property type="entry name" value="FAD/NAD-binding_dom"/>
</dbReference>
<dbReference type="PANTHER" id="PTHR48105">
    <property type="entry name" value="THIOREDOXIN REDUCTASE 1-RELATED-RELATED"/>
    <property type="match status" value="1"/>
</dbReference>
<proteinExistence type="predicted"/>
<accession>A0A6N7YLX3</accession>
<comment type="catalytic activity">
    <reaction evidence="3">
        <text>[thioredoxin]-dithiol + NADP(+) = [thioredoxin]-disulfide + NADPH + H(+)</text>
        <dbReference type="Rhea" id="RHEA:20345"/>
        <dbReference type="Rhea" id="RHEA-COMP:10698"/>
        <dbReference type="Rhea" id="RHEA-COMP:10700"/>
        <dbReference type="ChEBI" id="CHEBI:15378"/>
        <dbReference type="ChEBI" id="CHEBI:29950"/>
        <dbReference type="ChEBI" id="CHEBI:50058"/>
        <dbReference type="ChEBI" id="CHEBI:57783"/>
        <dbReference type="ChEBI" id="CHEBI:58349"/>
        <dbReference type="EC" id="1.8.1.9"/>
    </reaction>
</comment>
<dbReference type="Pfam" id="PF07992">
    <property type="entry name" value="Pyr_redox_2"/>
    <property type="match status" value="1"/>
</dbReference>
<gene>
    <name evidence="5" type="ORF">GKO32_08035</name>
</gene>
<evidence type="ECO:0000256" key="2">
    <source>
        <dbReference type="ARBA" id="ARBA00023002"/>
    </source>
</evidence>
<dbReference type="AlphaFoldDB" id="A0A6N7YLX3"/>
<keyword evidence="6" id="KW-1185">Reference proteome</keyword>
<evidence type="ECO:0000256" key="1">
    <source>
        <dbReference type="ARBA" id="ARBA00022630"/>
    </source>
</evidence>
<protein>
    <submittedName>
        <fullName evidence="5">FAD-binding protein</fullName>
    </submittedName>
</protein>
<name>A0A6N7YLX3_9PSEU</name>
<dbReference type="OrthoDB" id="9786503at2"/>
<dbReference type="RefSeq" id="WP_154756158.1">
    <property type="nucleotide sequence ID" value="NZ_WMBA01000008.1"/>
</dbReference>
<dbReference type="PRINTS" id="PR00469">
    <property type="entry name" value="PNDRDTASEII"/>
</dbReference>
<dbReference type="Proteomes" id="UP000440096">
    <property type="component" value="Unassembled WGS sequence"/>
</dbReference>
<reference evidence="5 6" key="1">
    <citation type="submission" date="2019-11" db="EMBL/GenBank/DDBJ databases">
        <title>Draft genome of Amycolatopsis RM579.</title>
        <authorList>
            <person name="Duangmal K."/>
            <person name="Mingma R."/>
        </authorList>
    </citation>
    <scope>NUCLEOTIDE SEQUENCE [LARGE SCALE GENOMIC DNA]</scope>
    <source>
        <strain evidence="5 6">RM579</strain>
    </source>
</reference>
<dbReference type="GO" id="GO:0004791">
    <property type="term" value="F:thioredoxin-disulfide reductase (NADPH) activity"/>
    <property type="evidence" value="ECO:0007669"/>
    <property type="project" value="UniProtKB-EC"/>
</dbReference>
<evidence type="ECO:0000256" key="3">
    <source>
        <dbReference type="ARBA" id="ARBA00048132"/>
    </source>
</evidence>
<keyword evidence="1" id="KW-0285">Flavoprotein</keyword>
<evidence type="ECO:0000313" key="5">
    <source>
        <dbReference type="EMBL" id="MTD53927.1"/>
    </source>
</evidence>
<dbReference type="EMBL" id="WMBA01000008">
    <property type="protein sequence ID" value="MTD53927.1"/>
    <property type="molecule type" value="Genomic_DNA"/>
</dbReference>
<evidence type="ECO:0000313" key="6">
    <source>
        <dbReference type="Proteomes" id="UP000440096"/>
    </source>
</evidence>
<comment type="caution">
    <text evidence="5">The sequence shown here is derived from an EMBL/GenBank/DDBJ whole genome shotgun (WGS) entry which is preliminary data.</text>
</comment>
<sequence>MNQKYDVVVVGGGAAGLAGATTLARARRSVLVADAGEPRNAPAGHVHNYLGREGTPPRELLADGRMEVVSYGGEVVPATVLTAKPVEGGGFRVTLTDGREVRARRLLVTTGLVDELPEIPGLAQLWGQDVLHCPYCHGWEVRDQPVGILGGGPMLLHQALLWRQWTEDVIVFRHTGPELSPDERAQLAARQIQVVDGEVTAVETQDGRLSGLRLDSGRFVPRAAMVVGSKIVARAELLISLGLATADLEIGGQVAGTYIPADPSGATAVPGVWVAGNVTNLMAQVITAAASGVTAAAAINADLVSDDVRQAMTAEFSPAQERAAARARRSGADGQ</sequence>